<organism evidence="4 5">
    <name type="scientific">Peltaster fructicola</name>
    <dbReference type="NCBI Taxonomy" id="286661"/>
    <lineage>
        <taxon>Eukaryota</taxon>
        <taxon>Fungi</taxon>
        <taxon>Dikarya</taxon>
        <taxon>Ascomycota</taxon>
        <taxon>Pezizomycotina</taxon>
        <taxon>Dothideomycetes</taxon>
        <taxon>Dothideomycetes incertae sedis</taxon>
        <taxon>Peltaster</taxon>
    </lineage>
</organism>
<evidence type="ECO:0000256" key="2">
    <source>
        <dbReference type="SAM" id="MobiDB-lite"/>
    </source>
</evidence>
<dbReference type="PANTHER" id="PTHR38422:SF1">
    <property type="entry name" value="SOMETHING ABOUT SILENCING PROTEIN 4"/>
    <property type="match status" value="1"/>
</dbReference>
<evidence type="ECO:0000313" key="5">
    <source>
        <dbReference type="Proteomes" id="UP000503462"/>
    </source>
</evidence>
<dbReference type="AlphaFoldDB" id="A0A6H0XMA3"/>
<feature type="region of interest" description="Disordered" evidence="2">
    <location>
        <begin position="197"/>
        <end position="217"/>
    </location>
</feature>
<dbReference type="EMBL" id="CP051139">
    <property type="protein sequence ID" value="QIW95835.1"/>
    <property type="molecule type" value="Genomic_DNA"/>
</dbReference>
<reference evidence="4 5" key="1">
    <citation type="journal article" date="2016" name="Sci. Rep.">
        <title>Peltaster fructicola genome reveals evolution from an invasive phytopathogen to an ectophytic parasite.</title>
        <authorList>
            <person name="Xu C."/>
            <person name="Chen H."/>
            <person name="Gleason M.L."/>
            <person name="Xu J.R."/>
            <person name="Liu H."/>
            <person name="Zhang R."/>
            <person name="Sun G."/>
        </authorList>
    </citation>
    <scope>NUCLEOTIDE SEQUENCE [LARGE SCALE GENOMIC DNA]</scope>
    <source>
        <strain evidence="4 5">LNHT1506</strain>
    </source>
</reference>
<dbReference type="InterPro" id="IPR029184">
    <property type="entry name" value="Sas4_dom"/>
</dbReference>
<accession>A0A6H0XMA3</accession>
<sequence>MSRSGRALKPPGSRLAAFLNTASQQASDAITSSSHSITIAKPANGRAPDAEYTNDDFPDNRAAKRRKLEIRSRQQTLDNFFSSNPSRPPVKIAASQPNGSVVQTINGVTNELPTSIDNVLTDGAGALDAPPRAVKKLKAAQAQKQEEKRTLRSQDDGPRLKSDLATYFNNYEDIIFDTPKELELLSLDTSIYIDDGPSKHSKGVMPSPAKSVKEPQVAQQPPQQAARVELNIPTLMQAVPDDTEDPLTDDAFQVSHRRAERKEKQMRNIEREHAMHEKVQLERLLDGLLGHDWLRVLGITGVTESEAKKYEPKRDYFVDEVRALVDKFNAWKEEEKRQKYEREAVLAAEREVEDSVSTKASSVEPASSDLNVSASKQLQQETASAMRSLSAARAKRKERSNNAVPHSPVPYRPPSPIVSFYSSRHMRDSALKKSRNSRNVTAFGLPLPEVDDRDFALPSEYVTQDILRASARERRRRNRESAVSKPP</sequence>
<feature type="compositionally biased region" description="Low complexity" evidence="2">
    <location>
        <begin position="383"/>
        <end position="392"/>
    </location>
</feature>
<feature type="compositionally biased region" description="Low complexity" evidence="2">
    <location>
        <begin position="26"/>
        <end position="40"/>
    </location>
</feature>
<evidence type="ECO:0000313" key="4">
    <source>
        <dbReference type="EMBL" id="QIW95835.1"/>
    </source>
</evidence>
<evidence type="ECO:0000256" key="1">
    <source>
        <dbReference type="SAM" id="Coils"/>
    </source>
</evidence>
<dbReference type="Pfam" id="PF15460">
    <property type="entry name" value="SAS4"/>
    <property type="match status" value="1"/>
</dbReference>
<dbReference type="GO" id="GO:0033255">
    <property type="term" value="C:SAS acetyltransferase complex"/>
    <property type="evidence" value="ECO:0007669"/>
    <property type="project" value="InterPro"/>
</dbReference>
<feature type="domain" description="Something about silencing protein 4" evidence="3">
    <location>
        <begin position="245"/>
        <end position="339"/>
    </location>
</feature>
<dbReference type="GO" id="GO:0004402">
    <property type="term" value="F:histone acetyltransferase activity"/>
    <property type="evidence" value="ECO:0007669"/>
    <property type="project" value="TreeGrafter"/>
</dbReference>
<keyword evidence="5" id="KW-1185">Reference proteome</keyword>
<evidence type="ECO:0000259" key="3">
    <source>
        <dbReference type="Pfam" id="PF15460"/>
    </source>
</evidence>
<feature type="compositionally biased region" description="Polar residues" evidence="2">
    <location>
        <begin position="355"/>
        <end position="382"/>
    </location>
</feature>
<feature type="compositionally biased region" description="Polar residues" evidence="2">
    <location>
        <begin position="73"/>
        <end position="85"/>
    </location>
</feature>
<keyword evidence="1" id="KW-0175">Coiled coil</keyword>
<feature type="compositionally biased region" description="Pro residues" evidence="2">
    <location>
        <begin position="407"/>
        <end position="416"/>
    </location>
</feature>
<feature type="region of interest" description="Disordered" evidence="2">
    <location>
        <begin position="351"/>
        <end position="416"/>
    </location>
</feature>
<feature type="coiled-coil region" evidence="1">
    <location>
        <begin position="252"/>
        <end position="279"/>
    </location>
</feature>
<name>A0A6H0XMA3_9PEZI</name>
<feature type="region of interest" description="Disordered" evidence="2">
    <location>
        <begin position="468"/>
        <end position="487"/>
    </location>
</feature>
<gene>
    <name evidence="4" type="ORF">AMS68_001353</name>
</gene>
<protein>
    <recommendedName>
        <fullName evidence="3">Something about silencing protein 4 domain-containing protein</fullName>
    </recommendedName>
</protein>
<dbReference type="PANTHER" id="PTHR38422">
    <property type="entry name" value="SOMETHING ABOUT SILENCING PROTEIN 4"/>
    <property type="match status" value="1"/>
</dbReference>
<dbReference type="OrthoDB" id="1938992at2759"/>
<dbReference type="InterPro" id="IPR038988">
    <property type="entry name" value="Sas4"/>
</dbReference>
<feature type="region of interest" description="Disordered" evidence="2">
    <location>
        <begin position="23"/>
        <end position="98"/>
    </location>
</feature>
<dbReference type="Proteomes" id="UP000503462">
    <property type="component" value="Chromosome 1"/>
</dbReference>
<proteinExistence type="predicted"/>